<evidence type="ECO:0000256" key="4">
    <source>
        <dbReference type="ARBA" id="ARBA00023136"/>
    </source>
</evidence>
<feature type="domain" description="Lipopolysaccharide assembly protein A" evidence="6">
    <location>
        <begin position="43"/>
        <end position="80"/>
    </location>
</feature>
<sequence length="87" mass="9328">MSAGTSGTTTTSTPSTGQKVLTLAARNWVPIVLIVVGVIFIAQNTQHVRINFLAFHVGASLWLILTIVAVAGVIAGWFIGRNRLKRK</sequence>
<dbReference type="Proteomes" id="UP000010988">
    <property type="component" value="Unassembled WGS sequence"/>
</dbReference>
<dbReference type="EMBL" id="BANR01000005">
    <property type="protein sequence ID" value="GAC48327.1"/>
    <property type="molecule type" value="Genomic_DNA"/>
</dbReference>
<evidence type="ECO:0000256" key="3">
    <source>
        <dbReference type="ARBA" id="ARBA00022989"/>
    </source>
</evidence>
<proteinExistence type="predicted"/>
<dbReference type="GO" id="GO:0005886">
    <property type="term" value="C:plasma membrane"/>
    <property type="evidence" value="ECO:0007669"/>
    <property type="project" value="InterPro"/>
</dbReference>
<feature type="transmembrane region" description="Helical" evidence="5">
    <location>
        <begin position="20"/>
        <end position="41"/>
    </location>
</feature>
<gene>
    <name evidence="7" type="ORF">GOACH_05_01960</name>
</gene>
<keyword evidence="1" id="KW-1003">Cell membrane</keyword>
<dbReference type="eggNOG" id="ENOG5032EA9">
    <property type="taxonomic scope" value="Bacteria"/>
</dbReference>
<dbReference type="InterPro" id="IPR010445">
    <property type="entry name" value="LapA_dom"/>
</dbReference>
<keyword evidence="4 5" id="KW-0472">Membrane</keyword>
<evidence type="ECO:0000256" key="5">
    <source>
        <dbReference type="SAM" id="Phobius"/>
    </source>
</evidence>
<keyword evidence="3 5" id="KW-1133">Transmembrane helix</keyword>
<feature type="transmembrane region" description="Helical" evidence="5">
    <location>
        <begin position="53"/>
        <end position="79"/>
    </location>
</feature>
<reference evidence="7 8" key="1">
    <citation type="submission" date="2012-12" db="EMBL/GenBank/DDBJ databases">
        <title>Whole genome shotgun sequence of Gordonia aichiensis NBRC 108223.</title>
        <authorList>
            <person name="Isaki-Nakamura S."/>
            <person name="Hosoyama A."/>
            <person name="Tsuchikane K."/>
            <person name="Ando Y."/>
            <person name="Baba S."/>
            <person name="Ohji S."/>
            <person name="Hamada M."/>
            <person name="Tamura T."/>
            <person name="Yamazoe A."/>
            <person name="Yamazaki S."/>
            <person name="Fujita N."/>
        </authorList>
    </citation>
    <scope>NUCLEOTIDE SEQUENCE [LARGE SCALE GENOMIC DNA]</scope>
    <source>
        <strain evidence="7 8">NBRC 108223</strain>
    </source>
</reference>
<dbReference type="OrthoDB" id="4377505at2"/>
<evidence type="ECO:0000313" key="8">
    <source>
        <dbReference type="Proteomes" id="UP000010988"/>
    </source>
</evidence>
<keyword evidence="8" id="KW-1185">Reference proteome</keyword>
<organism evidence="7 8">
    <name type="scientific">Gordonia aichiensis NBRC 108223</name>
    <dbReference type="NCBI Taxonomy" id="1220583"/>
    <lineage>
        <taxon>Bacteria</taxon>
        <taxon>Bacillati</taxon>
        <taxon>Actinomycetota</taxon>
        <taxon>Actinomycetes</taxon>
        <taxon>Mycobacteriales</taxon>
        <taxon>Gordoniaceae</taxon>
        <taxon>Gordonia</taxon>
    </lineage>
</organism>
<name>L7KK35_9ACTN</name>
<evidence type="ECO:0000313" key="7">
    <source>
        <dbReference type="EMBL" id="GAC48327.1"/>
    </source>
</evidence>
<protein>
    <recommendedName>
        <fullName evidence="6">Lipopolysaccharide assembly protein A domain-containing protein</fullName>
    </recommendedName>
</protein>
<accession>L7KK35</accession>
<evidence type="ECO:0000259" key="6">
    <source>
        <dbReference type="Pfam" id="PF06305"/>
    </source>
</evidence>
<dbReference type="Pfam" id="PF06305">
    <property type="entry name" value="LapA_dom"/>
    <property type="match status" value="1"/>
</dbReference>
<evidence type="ECO:0000256" key="2">
    <source>
        <dbReference type="ARBA" id="ARBA00022692"/>
    </source>
</evidence>
<keyword evidence="2 5" id="KW-0812">Transmembrane</keyword>
<dbReference type="AlphaFoldDB" id="L7KK35"/>
<comment type="caution">
    <text evidence="7">The sequence shown here is derived from an EMBL/GenBank/DDBJ whole genome shotgun (WGS) entry which is preliminary data.</text>
</comment>
<dbReference type="RefSeq" id="WP_005173267.1">
    <property type="nucleotide sequence ID" value="NZ_BANR01000005.1"/>
</dbReference>
<evidence type="ECO:0000256" key="1">
    <source>
        <dbReference type="ARBA" id="ARBA00022475"/>
    </source>
</evidence>